<feature type="domain" description="Glycosyltransferase 2-like" evidence="1">
    <location>
        <begin position="417"/>
        <end position="545"/>
    </location>
</feature>
<dbReference type="InterPro" id="IPR029044">
    <property type="entry name" value="Nucleotide-diphossugar_trans"/>
</dbReference>
<dbReference type="EC" id="2.4.-.-" evidence="2"/>
<gene>
    <name evidence="2" type="ORF">VSS37_01820</name>
</gene>
<proteinExistence type="predicted"/>
<name>A0ABU6CS79_9GAMM</name>
<dbReference type="Gene3D" id="3.90.550.50">
    <property type="match status" value="1"/>
</dbReference>
<dbReference type="Pfam" id="PF00535">
    <property type="entry name" value="Glycos_transf_2"/>
    <property type="match status" value="2"/>
</dbReference>
<dbReference type="SUPFAM" id="SSF53448">
    <property type="entry name" value="Nucleotide-diphospho-sugar transferases"/>
    <property type="match status" value="2"/>
</dbReference>
<dbReference type="PANTHER" id="PTHR43685">
    <property type="entry name" value="GLYCOSYLTRANSFERASE"/>
    <property type="match status" value="1"/>
</dbReference>
<dbReference type="PANTHER" id="PTHR43685:SF2">
    <property type="entry name" value="GLYCOSYLTRANSFERASE 2-LIKE DOMAIN-CONTAINING PROTEIN"/>
    <property type="match status" value="1"/>
</dbReference>
<evidence type="ECO:0000259" key="1">
    <source>
        <dbReference type="Pfam" id="PF00535"/>
    </source>
</evidence>
<accession>A0ABU6CS79</accession>
<feature type="domain" description="Glycosyltransferase 2-like" evidence="1">
    <location>
        <begin position="126"/>
        <end position="247"/>
    </location>
</feature>
<keyword evidence="3" id="KW-1185">Reference proteome</keyword>
<keyword evidence="2" id="KW-0328">Glycosyltransferase</keyword>
<reference evidence="2 3" key="2">
    <citation type="submission" date="2024-01" db="EMBL/GenBank/DDBJ databases">
        <authorList>
            <person name="Xie X."/>
        </authorList>
    </citation>
    <scope>NUCLEOTIDE SEQUENCE [LARGE SCALE GENOMIC DNA]</scope>
    <source>
        <strain evidence="2">SCUT-1</strain>
    </source>
</reference>
<dbReference type="Gene3D" id="3.90.550.10">
    <property type="entry name" value="Spore Coat Polysaccharide Biosynthesis Protein SpsA, Chain A"/>
    <property type="match status" value="2"/>
</dbReference>
<dbReference type="RefSeq" id="WP_324692904.1">
    <property type="nucleotide sequence ID" value="NZ_JAYMYJ010000014.1"/>
</dbReference>
<dbReference type="InterPro" id="IPR001173">
    <property type="entry name" value="Glyco_trans_2-like"/>
</dbReference>
<dbReference type="InterPro" id="IPR050834">
    <property type="entry name" value="Glycosyltransf_2"/>
</dbReference>
<evidence type="ECO:0000313" key="3">
    <source>
        <dbReference type="Proteomes" id="UP001308005"/>
    </source>
</evidence>
<dbReference type="Proteomes" id="UP001308005">
    <property type="component" value="Unassembled WGS sequence"/>
</dbReference>
<dbReference type="SUPFAM" id="SSF53756">
    <property type="entry name" value="UDP-Glycosyltransferase/glycogen phosphorylase"/>
    <property type="match status" value="1"/>
</dbReference>
<organism evidence="2 3">
    <name type="scientific">Candidatus Thiothrix phosphatis</name>
    <dbReference type="NCBI Taxonomy" id="3112415"/>
    <lineage>
        <taxon>Bacteria</taxon>
        <taxon>Pseudomonadati</taxon>
        <taxon>Pseudomonadota</taxon>
        <taxon>Gammaproteobacteria</taxon>
        <taxon>Thiotrichales</taxon>
        <taxon>Thiotrichaceae</taxon>
        <taxon>Thiothrix</taxon>
    </lineage>
</organism>
<reference evidence="3" key="1">
    <citation type="submission" date="2023-07" db="EMBL/GenBank/DDBJ databases">
        <title>The carbon used by Thiothrix.</title>
        <authorList>
            <person name="Chen L."/>
        </authorList>
    </citation>
    <scope>NUCLEOTIDE SEQUENCE [LARGE SCALE GENOMIC DNA]</scope>
</reference>
<dbReference type="EMBL" id="JAYMYJ010000014">
    <property type="protein sequence ID" value="MEB4589707.1"/>
    <property type="molecule type" value="Genomic_DNA"/>
</dbReference>
<comment type="caution">
    <text evidence="2">The sequence shown here is derived from an EMBL/GenBank/DDBJ whole genome shotgun (WGS) entry which is preliminary data.</text>
</comment>
<sequence length="1318" mass="151225">MTAQIDPHNLQPLIQSAQHDLVNKQYLDALNKAMQVLNIDARQMLPYQIAEQAAIELGEFELARHFLLFKPSAPLSATPRERGRNPALPPHFCLPPVIGDGNDYRHILERTEIFKASQQPYAKTVSIIIPTYNRRELLANTLAALTHQTYPQALIDIIVVDDGSHDETLEIIRKYEKKLRLYYARQKDNGYRLAAARNMGLRLAKSDAIIFMDADILPPPSTVETYMQVLHVADDCVLIGHRRYVDVSGITDDQILNDPQTIDALENINPVNDVSNAQDENGASVDWRFAVYDKTEFLIKHLWPFTAAAGGNLAFPRHLIEKGGHVDEAFAAWGCEDLEHGYRLYNAGAYFIPMMDIVCLHQEPAALQAQATPTDAEGKSFRAAGHDITKPILANKCPVPYVRTNTPGVIFEIPKVSIYIPAYNAERYLVAAVQSCLGQTYDDLEVVICDDGSTDRTLALLEEHFSDNPRVRWISQPNGGIGKATNTAIRHCRGMYIAQLDADDLLKPEAVQICADMLDRRLADAVYTDCDYIDETSNYIRDGWCGGHFSREWMATGMIATHFRMFRKRLWSRISGCNETIKNAVDLDLWLKLSEKGHVLHIHQILYSYRWHGDNTSILHRKQQESNHFKVVVESFARRGLDRFWMIQPRNNPLNPREFMVMPTVNPTPATPQDVIFLIPSCEKYLSKQSAIRETWAQDLEKFGFRYFFLLGKPGLLTPIIEKDTLYVPCQDDYEHLLLKLILGYQFLYRNMDFTYVYKLDDDCFPHLERIAAYILPQLSGKQYAGGCIHPKETIMNNTWHYGKCSDPQFEQPYPTDKQPFDFAKGGYGYFLRRDVLPVLFSKLEALQEELKQFKYSYEDLRIAEILNQSNITVHPLDYYTITKEIPHFSNKCTVIFDIGEPENFFRINRSYKNGYSNHYQGAVVLISSSPDSAADLNATHLNSVFAYASGFIQYGYKPYYLHTNKLDSLYGLLSSLKQEFTHVIVHCEQSYGLNAEQDGVSLAEALQVPFVSHIRDYVYCPWTRKNLAHLSEWHTLYHTDKLSAEYSQEILGEKAKHKFLPHIYFNSHPLDFGGEKPSSRRPINLLYVGSYLDPDNYRTDFLEKYPDSKKLFDDITEAALYNYHQPIWETVHELCQQQNGEMFLSDQESFLELIFNSGFFVRWKRRNLMLRKIAHYPLTMIWRGELPPVKLHPGTTLLPPANMGKTLELMSESKAMLMMLNSFSHSLSERLLSAMRHHCLTICNKNSLIEESFIHGRDMLMFGPHFEGLEEAIETVLSNSLDIEGMTHNAFSLVSDRYAPIRYVEQVLKDHAFPPFS</sequence>
<evidence type="ECO:0000313" key="2">
    <source>
        <dbReference type="EMBL" id="MEB4589707.1"/>
    </source>
</evidence>
<dbReference type="GO" id="GO:0016757">
    <property type="term" value="F:glycosyltransferase activity"/>
    <property type="evidence" value="ECO:0007669"/>
    <property type="project" value="UniProtKB-KW"/>
</dbReference>
<keyword evidence="2" id="KW-0808">Transferase</keyword>
<protein>
    <submittedName>
        <fullName evidence="2">Glycosyltransferase</fullName>
        <ecNumber evidence="2">2.4.-.-</ecNumber>
    </submittedName>
</protein>